<dbReference type="InterPro" id="IPR026950">
    <property type="entry name" value="Caps_assemb_Wzi"/>
</dbReference>
<evidence type="ECO:0000313" key="2">
    <source>
        <dbReference type="EMBL" id="MCZ0866177.1"/>
    </source>
</evidence>
<proteinExistence type="predicted"/>
<feature type="chain" id="PRO_5039943043" evidence="1">
    <location>
        <begin position="25"/>
        <end position="494"/>
    </location>
</feature>
<dbReference type="Pfam" id="PF14052">
    <property type="entry name" value="Caps_assemb_Wzi"/>
    <property type="match status" value="1"/>
</dbReference>
<sequence length="494" mass="54768">MLKRFATFSCWLLASSLITGQAIAGPWIDAGDARLRHHIQVLADQGIITAPITTWPLMWASISSDISKARAQQLDEQTFWSLKYVKFAYQQQTRSLNINASATLRSDVNPLTTFANNQRESDSTNAQIDWLGDRFAARINASYSSDPLDGDELRADGSYLAVTLGNWALSAGSIDRWWGPGWQNSLILSHNARPVPGLALQRSSASAFETPWLSWLGPWQLVAFGGQLESERHVPDAKLVGARFSFKPSAHWEIGLSRTAQWGGEGRPQDWDTFKNLVLGKDNGGSDGIDADKSNEPGNQLGGIDIRYNFSWSQYNNAAYIQFVGEDEAGGMPSRGMLQAGLETSFLMWDTQHRLVLEAMETTLNSHSDPIYNSAYEHSIYQTGYRYKQRPLAAATDNDTRALALSGQHYFSNGHQLQWTAAYMDINQDNVTRGFPGGSVFGTGADTTYLTASYALPLSKHWLAEVGVNFSTETLVYNNEVLDDGGYLALRFKY</sequence>
<dbReference type="Gene3D" id="2.40.160.130">
    <property type="entry name" value="Capsule assembly protein Wzi"/>
    <property type="match status" value="1"/>
</dbReference>
<keyword evidence="3" id="KW-1185">Reference proteome</keyword>
<gene>
    <name evidence="2" type="ORF">O0V09_13285</name>
</gene>
<comment type="caution">
    <text evidence="2">The sequence shown here is derived from an EMBL/GenBank/DDBJ whole genome shotgun (WGS) entry which is preliminary data.</text>
</comment>
<dbReference type="Proteomes" id="UP001069090">
    <property type="component" value="Unassembled WGS sequence"/>
</dbReference>
<evidence type="ECO:0000256" key="1">
    <source>
        <dbReference type="SAM" id="SignalP"/>
    </source>
</evidence>
<feature type="signal peptide" evidence="1">
    <location>
        <begin position="1"/>
        <end position="24"/>
    </location>
</feature>
<dbReference type="EMBL" id="JAPTGG010000011">
    <property type="protein sequence ID" value="MCZ0866177.1"/>
    <property type="molecule type" value="Genomic_DNA"/>
</dbReference>
<keyword evidence="1" id="KW-0732">Signal</keyword>
<dbReference type="RefSeq" id="WP_258332343.1">
    <property type="nucleotide sequence ID" value="NZ_JAPTGG010000011.1"/>
</dbReference>
<accession>A0A9J6RPE7</accession>
<name>A0A9J6RPE7_9GAMM</name>
<protein>
    <submittedName>
        <fullName evidence="2">Capsule assembly Wzi family protein</fullName>
    </submittedName>
</protein>
<organism evidence="2 3">
    <name type="scientific">Dasania phycosphaerae</name>
    <dbReference type="NCBI Taxonomy" id="2950436"/>
    <lineage>
        <taxon>Bacteria</taxon>
        <taxon>Pseudomonadati</taxon>
        <taxon>Pseudomonadota</taxon>
        <taxon>Gammaproteobacteria</taxon>
        <taxon>Cellvibrionales</taxon>
        <taxon>Spongiibacteraceae</taxon>
        <taxon>Dasania</taxon>
    </lineage>
</organism>
<reference evidence="2 3" key="1">
    <citation type="submission" date="2022-12" db="EMBL/GenBank/DDBJ databases">
        <title>Dasania phycosphaerae sp. nov., isolated from particulate material of the south coast of Korea.</title>
        <authorList>
            <person name="Jiang Y."/>
        </authorList>
    </citation>
    <scope>NUCLEOTIDE SEQUENCE [LARGE SCALE GENOMIC DNA]</scope>
    <source>
        <strain evidence="2 3">GY-19</strain>
    </source>
</reference>
<dbReference type="AlphaFoldDB" id="A0A9J6RPE7"/>
<evidence type="ECO:0000313" key="3">
    <source>
        <dbReference type="Proteomes" id="UP001069090"/>
    </source>
</evidence>
<dbReference type="InterPro" id="IPR038636">
    <property type="entry name" value="Wzi_sf"/>
</dbReference>